<keyword evidence="1" id="KW-0472">Membrane</keyword>
<dbReference type="EMBL" id="AORC01000014">
    <property type="protein sequence ID" value="EYT48472.1"/>
    <property type="molecule type" value="Genomic_DNA"/>
</dbReference>
<gene>
    <name evidence="2" type="ORF">D641_0111250</name>
</gene>
<comment type="caution">
    <text evidence="2">The sequence shown here is derived from an EMBL/GenBank/DDBJ whole genome shotgun (WGS) entry which is preliminary data.</text>
</comment>
<feature type="transmembrane region" description="Helical" evidence="1">
    <location>
        <begin position="82"/>
        <end position="103"/>
    </location>
</feature>
<dbReference type="InterPro" id="IPR021215">
    <property type="entry name" value="DUF2752"/>
</dbReference>
<dbReference type="HOGENOM" id="CLU_098258_1_0_11"/>
<keyword evidence="1" id="KW-1133">Transmembrane helix</keyword>
<feature type="transmembrane region" description="Helical" evidence="1">
    <location>
        <begin position="24"/>
        <end position="45"/>
    </location>
</feature>
<dbReference type="OrthoDB" id="5966662at2"/>
<reference evidence="2 3" key="1">
    <citation type="journal article" date="2013" name="Genome Announc.">
        <title>Draft genome sequence of an Actinobacterium, Brachybacterium muris strain UCD-AY4.</title>
        <authorList>
            <person name="Lo J.R."/>
            <person name="Lang J.M."/>
            <person name="Darling A.E."/>
            <person name="Eisen J.A."/>
            <person name="Coil D.A."/>
        </authorList>
    </citation>
    <scope>NUCLEOTIDE SEQUENCE [LARGE SCALE GENOMIC DNA]</scope>
    <source>
        <strain evidence="2 3">UCD-AY4</strain>
    </source>
</reference>
<dbReference type="Proteomes" id="UP000019754">
    <property type="component" value="Unassembled WGS sequence"/>
</dbReference>
<evidence type="ECO:0008006" key="4">
    <source>
        <dbReference type="Google" id="ProtNLM"/>
    </source>
</evidence>
<keyword evidence="1" id="KW-0812">Transmembrane</keyword>
<evidence type="ECO:0000313" key="2">
    <source>
        <dbReference type="EMBL" id="EYT48472.1"/>
    </source>
</evidence>
<evidence type="ECO:0000256" key="1">
    <source>
        <dbReference type="SAM" id="Phobius"/>
    </source>
</evidence>
<feature type="transmembrane region" description="Helical" evidence="1">
    <location>
        <begin position="123"/>
        <end position="147"/>
    </location>
</feature>
<organism evidence="2 3">
    <name type="scientific">Brachybacterium muris UCD-AY4</name>
    <dbReference type="NCBI Taxonomy" id="1249481"/>
    <lineage>
        <taxon>Bacteria</taxon>
        <taxon>Bacillati</taxon>
        <taxon>Actinomycetota</taxon>
        <taxon>Actinomycetes</taxon>
        <taxon>Micrococcales</taxon>
        <taxon>Dermabacteraceae</taxon>
        <taxon>Brachybacterium</taxon>
    </lineage>
</organism>
<protein>
    <recommendedName>
        <fullName evidence="4">DUF2752 domain-containing protein</fullName>
    </recommendedName>
</protein>
<proteinExistence type="predicted"/>
<dbReference type="AlphaFoldDB" id="A0A022KYW3"/>
<keyword evidence="3" id="KW-1185">Reference proteome</keyword>
<sequence>MTSAVRTERPQGAPVGPARGSRRALLPLALAAGGLAVALLVQAVFDPFRTDVPLCPVYHLTGLHCPGCGAIRSVHALLDGDLALALRSNAVLMVALPAVALGFGRWTLRRMRGLRTAAPPSSVVLAGAVIAVVFGILRNLPFFWFLAPVSFVGA</sequence>
<name>A0A022KYW3_9MICO</name>
<dbReference type="RefSeq" id="WP_017823605.1">
    <property type="nucleotide sequence ID" value="NZ_AORC01000014.1"/>
</dbReference>
<dbReference type="STRING" id="1249481.D641_0111250"/>
<dbReference type="Pfam" id="PF10825">
    <property type="entry name" value="DUF2752"/>
    <property type="match status" value="1"/>
</dbReference>
<evidence type="ECO:0000313" key="3">
    <source>
        <dbReference type="Proteomes" id="UP000019754"/>
    </source>
</evidence>
<accession>A0A022KYW3</accession>